<evidence type="ECO:0000313" key="1">
    <source>
        <dbReference type="EMBL" id="KAL2337460.1"/>
    </source>
</evidence>
<reference evidence="1 2" key="1">
    <citation type="submission" date="2024-08" db="EMBL/GenBank/DDBJ databases">
        <title>Insights into the chromosomal genome structure of Flemingia macrophylla.</title>
        <authorList>
            <person name="Ding Y."/>
            <person name="Zhao Y."/>
            <person name="Bi W."/>
            <person name="Wu M."/>
            <person name="Zhao G."/>
            <person name="Gong Y."/>
            <person name="Li W."/>
            <person name="Zhang P."/>
        </authorList>
    </citation>
    <scope>NUCLEOTIDE SEQUENCE [LARGE SCALE GENOMIC DNA]</scope>
    <source>
        <strain evidence="1">DYQJB</strain>
        <tissue evidence="1">Leaf</tissue>
    </source>
</reference>
<keyword evidence="2" id="KW-1185">Reference proteome</keyword>
<protein>
    <submittedName>
        <fullName evidence="1">Uncharacterized protein</fullName>
    </submittedName>
</protein>
<organism evidence="1 2">
    <name type="scientific">Flemingia macrophylla</name>
    <dbReference type="NCBI Taxonomy" id="520843"/>
    <lineage>
        <taxon>Eukaryota</taxon>
        <taxon>Viridiplantae</taxon>
        <taxon>Streptophyta</taxon>
        <taxon>Embryophyta</taxon>
        <taxon>Tracheophyta</taxon>
        <taxon>Spermatophyta</taxon>
        <taxon>Magnoliopsida</taxon>
        <taxon>eudicotyledons</taxon>
        <taxon>Gunneridae</taxon>
        <taxon>Pentapetalae</taxon>
        <taxon>rosids</taxon>
        <taxon>fabids</taxon>
        <taxon>Fabales</taxon>
        <taxon>Fabaceae</taxon>
        <taxon>Papilionoideae</taxon>
        <taxon>50 kb inversion clade</taxon>
        <taxon>NPAAA clade</taxon>
        <taxon>indigoferoid/millettioid clade</taxon>
        <taxon>Phaseoleae</taxon>
        <taxon>Flemingia</taxon>
    </lineage>
</organism>
<sequence length="80" mass="9061">MDLRKAKQSFGGKKEAKMDRCHLAGVVGTTKKNMNEHTRCKIKKRAHPYIFPMVETTMIMEFFMGVDSAGNPSEPSTRNL</sequence>
<dbReference type="AlphaFoldDB" id="A0ABD1MQW1"/>
<comment type="caution">
    <text evidence="1">The sequence shown here is derived from an EMBL/GenBank/DDBJ whole genome shotgun (WGS) entry which is preliminary data.</text>
</comment>
<dbReference type="EMBL" id="JBGMDY010000004">
    <property type="protein sequence ID" value="KAL2337460.1"/>
    <property type="molecule type" value="Genomic_DNA"/>
</dbReference>
<accession>A0ABD1MQW1</accession>
<name>A0ABD1MQW1_9FABA</name>
<proteinExistence type="predicted"/>
<gene>
    <name evidence="1" type="ORF">Fmac_011906</name>
</gene>
<dbReference type="Proteomes" id="UP001603857">
    <property type="component" value="Unassembled WGS sequence"/>
</dbReference>
<evidence type="ECO:0000313" key="2">
    <source>
        <dbReference type="Proteomes" id="UP001603857"/>
    </source>
</evidence>